<evidence type="ECO:0000256" key="1">
    <source>
        <dbReference type="ARBA" id="ARBA00022741"/>
    </source>
</evidence>
<accession>A0ABD0Y4M6</accession>
<keyword evidence="2" id="KW-0067">ATP-binding</keyword>
<evidence type="ECO:0000313" key="4">
    <source>
        <dbReference type="EMBL" id="KAL1117625.1"/>
    </source>
</evidence>
<dbReference type="EMBL" id="JBFDAA010000015">
    <property type="protein sequence ID" value="KAL1117625.1"/>
    <property type="molecule type" value="Genomic_DNA"/>
</dbReference>
<evidence type="ECO:0000256" key="2">
    <source>
        <dbReference type="ARBA" id="ARBA00022840"/>
    </source>
</evidence>
<comment type="caution">
    <text evidence="4">The sequence shown here is derived from an EMBL/GenBank/DDBJ whole genome shotgun (WGS) entry which is preliminary data.</text>
</comment>
<keyword evidence="1" id="KW-0547">Nucleotide-binding</keyword>
<name>A0ABD0Y4M6_9HEMI</name>
<protein>
    <recommendedName>
        <fullName evidence="3">SF3 helicase domain-containing protein</fullName>
    </recommendedName>
</protein>
<dbReference type="GO" id="GO:0005524">
    <property type="term" value="F:ATP binding"/>
    <property type="evidence" value="ECO:0007669"/>
    <property type="project" value="UniProtKB-KW"/>
</dbReference>
<reference evidence="4 5" key="1">
    <citation type="submission" date="2024-07" db="EMBL/GenBank/DDBJ databases">
        <title>Chromosome-level genome assembly of the water stick insect Ranatra chinensis (Heteroptera: Nepidae).</title>
        <authorList>
            <person name="Liu X."/>
        </authorList>
    </citation>
    <scope>NUCLEOTIDE SEQUENCE [LARGE SCALE GENOMIC DNA]</scope>
    <source>
        <strain evidence="4">Cailab_2021Rc</strain>
        <tissue evidence="4">Muscle</tissue>
    </source>
</reference>
<gene>
    <name evidence="4" type="ORF">AAG570_003940</name>
</gene>
<feature type="domain" description="SF3 helicase" evidence="3">
    <location>
        <begin position="302"/>
        <end position="473"/>
    </location>
</feature>
<dbReference type="PROSITE" id="PS51206">
    <property type="entry name" value="SF3_HELICASE_1"/>
    <property type="match status" value="1"/>
</dbReference>
<dbReference type="SUPFAM" id="SSF52540">
    <property type="entry name" value="P-loop containing nucleoside triphosphate hydrolases"/>
    <property type="match status" value="1"/>
</dbReference>
<dbReference type="InterPro" id="IPR014015">
    <property type="entry name" value="Helicase_SF3_DNA-vir"/>
</dbReference>
<keyword evidence="5" id="KW-1185">Reference proteome</keyword>
<dbReference type="AlphaFoldDB" id="A0ABD0Y4M6"/>
<organism evidence="4 5">
    <name type="scientific">Ranatra chinensis</name>
    <dbReference type="NCBI Taxonomy" id="642074"/>
    <lineage>
        <taxon>Eukaryota</taxon>
        <taxon>Metazoa</taxon>
        <taxon>Ecdysozoa</taxon>
        <taxon>Arthropoda</taxon>
        <taxon>Hexapoda</taxon>
        <taxon>Insecta</taxon>
        <taxon>Pterygota</taxon>
        <taxon>Neoptera</taxon>
        <taxon>Paraneoptera</taxon>
        <taxon>Hemiptera</taxon>
        <taxon>Heteroptera</taxon>
        <taxon>Panheteroptera</taxon>
        <taxon>Nepomorpha</taxon>
        <taxon>Nepidae</taxon>
        <taxon>Ranatrinae</taxon>
        <taxon>Ranatra</taxon>
    </lineage>
</organism>
<dbReference type="InterPro" id="IPR001257">
    <property type="entry name" value="Parvovirus_NS1_helicase"/>
</dbReference>
<dbReference type="InterPro" id="IPR027417">
    <property type="entry name" value="P-loop_NTPase"/>
</dbReference>
<sequence length="473" mass="54714">MPRIRISAYGDIAEKVRRQCRRFVVHDVWVPRRGDSSNSFCSRIRQDLFEFGRCRGFACVWLHRIRGSDNQTTFHAHAVHDCSYSNSTCRCRGWRQLARRYLKRSSFGKFTRRIYRTESIITNEWLNNISEYSSIQGRQHLFVEIGRQYLVPFDNSQDNAIRGGGSFGEEGEVEFGFEGCRGRFEPGDTYERDTTSQSFPSEGAPFFCAVRGVPPIVQWLSQNIVVPDHNITLTEAWLKGPYRFITERDTKFKTATKIHRSILSIKNLEQLKDVIDKADSVTFYPTSTNPLLDIDTSEHYLLQFLQLQMPFGYKIFLKDLYSFLNKTSGKHNCILIKGPPNVGKTWFANIVSKLMLNTGFIRNTNRYSRFPLQDCVRRNLLIFDEPNVEASSLEMFKLLLGGTPADIKFKNQNLINRTPVLVTCNRDPFPVNAEFTSRITRYEWDSSSVRLIDSIIGDIHPLGLYVLMHKYAL</sequence>
<dbReference type="Gene3D" id="3.40.50.300">
    <property type="entry name" value="P-loop containing nucleotide triphosphate hydrolases"/>
    <property type="match status" value="1"/>
</dbReference>
<dbReference type="Proteomes" id="UP001558652">
    <property type="component" value="Unassembled WGS sequence"/>
</dbReference>
<evidence type="ECO:0000259" key="3">
    <source>
        <dbReference type="PROSITE" id="PS51206"/>
    </source>
</evidence>
<evidence type="ECO:0000313" key="5">
    <source>
        <dbReference type="Proteomes" id="UP001558652"/>
    </source>
</evidence>
<dbReference type="Pfam" id="PF01057">
    <property type="entry name" value="Parvo_NS1"/>
    <property type="match status" value="1"/>
</dbReference>
<proteinExistence type="predicted"/>